<protein>
    <submittedName>
        <fullName evidence="3">Thioredoxin-like domain-containing protein</fullName>
    </submittedName>
</protein>
<proteinExistence type="predicted"/>
<gene>
    <name evidence="3" type="ORF">DS2_17707</name>
</gene>
<dbReference type="Pfam" id="PF20029">
    <property type="entry name" value="DUF6436"/>
    <property type="match status" value="1"/>
</dbReference>
<dbReference type="Proteomes" id="UP000019276">
    <property type="component" value="Unassembled WGS sequence"/>
</dbReference>
<comment type="caution">
    <text evidence="3">The sequence shown here is derived from an EMBL/GenBank/DDBJ whole genome shotgun (WGS) entry which is preliminary data.</text>
</comment>
<evidence type="ECO:0000256" key="1">
    <source>
        <dbReference type="SAM" id="Phobius"/>
    </source>
</evidence>
<dbReference type="InterPro" id="IPR045494">
    <property type="entry name" value="DUF6436"/>
</dbReference>
<organism evidence="3 4">
    <name type="scientific">Catenovulum agarivorans DS-2</name>
    <dbReference type="NCBI Taxonomy" id="1328313"/>
    <lineage>
        <taxon>Bacteria</taxon>
        <taxon>Pseudomonadati</taxon>
        <taxon>Pseudomonadota</taxon>
        <taxon>Gammaproteobacteria</taxon>
        <taxon>Alteromonadales</taxon>
        <taxon>Alteromonadaceae</taxon>
        <taxon>Catenovulum</taxon>
    </lineage>
</organism>
<accession>W7Q8K4</accession>
<evidence type="ECO:0000313" key="3">
    <source>
        <dbReference type="EMBL" id="EWH08346.1"/>
    </source>
</evidence>
<feature type="domain" description="DUF6436" evidence="2">
    <location>
        <begin position="61"/>
        <end position="179"/>
    </location>
</feature>
<keyword evidence="4" id="KW-1185">Reference proteome</keyword>
<keyword evidence="1" id="KW-0472">Membrane</keyword>
<reference evidence="3 4" key="1">
    <citation type="journal article" date="2014" name="Genome Announc.">
        <title>Draft Genome Sequence of the Agar-Degrading Bacterium Catenovulum sp. Strain DS-2, Isolated from Intestines of Haliotis diversicolor.</title>
        <authorList>
            <person name="Shan D."/>
            <person name="Li X."/>
            <person name="Gu Z."/>
            <person name="Wei G."/>
            <person name="Gao Z."/>
            <person name="Shao Z."/>
        </authorList>
    </citation>
    <scope>NUCLEOTIDE SEQUENCE [LARGE SCALE GENOMIC DNA]</scope>
    <source>
        <strain evidence="3 4">DS-2</strain>
    </source>
</reference>
<dbReference type="EMBL" id="ARZY01000049">
    <property type="protein sequence ID" value="EWH08346.1"/>
    <property type="molecule type" value="Genomic_DNA"/>
</dbReference>
<sequence>MTNKLRVLKFKPVHIFVFVWASVLLACIVYLSNLRMGLFDPNNQLTLLAAQSDFEDRFVMHLTQHGINTQQSVVHFYTQNQCYCQSVADLHIDSVVELAQVQGYDNIQVELDQSTNIATFIPSTPAVAVFNQQGRLVYFGPYATGLFCAPQQGIVEDYIGPTTEYFGPTIITDAQGCYCYDTPPFAW</sequence>
<dbReference type="AlphaFoldDB" id="W7Q8K4"/>
<dbReference type="eggNOG" id="ENOG503310R">
    <property type="taxonomic scope" value="Bacteria"/>
</dbReference>
<dbReference type="STRING" id="1328313.DS2_17707"/>
<keyword evidence="1" id="KW-0812">Transmembrane</keyword>
<name>W7Q8K4_9ALTE</name>
<evidence type="ECO:0000259" key="2">
    <source>
        <dbReference type="Pfam" id="PF20029"/>
    </source>
</evidence>
<evidence type="ECO:0000313" key="4">
    <source>
        <dbReference type="Proteomes" id="UP000019276"/>
    </source>
</evidence>
<keyword evidence="1" id="KW-1133">Transmembrane helix</keyword>
<feature type="transmembrane region" description="Helical" evidence="1">
    <location>
        <begin position="12"/>
        <end position="31"/>
    </location>
</feature>
<dbReference type="PROSITE" id="PS51257">
    <property type="entry name" value="PROKAR_LIPOPROTEIN"/>
    <property type="match status" value="1"/>
</dbReference>